<evidence type="ECO:0000313" key="2">
    <source>
        <dbReference type="EMBL" id="SKA85666.1"/>
    </source>
</evidence>
<gene>
    <name evidence="2" type="ORF">SAMN02745178_01535</name>
</gene>
<name>A0A1T4X7X1_9FIRM</name>
<evidence type="ECO:0000313" key="3">
    <source>
        <dbReference type="Proteomes" id="UP000190286"/>
    </source>
</evidence>
<dbReference type="OrthoDB" id="1843960at2"/>
<dbReference type="EMBL" id="FUYF01000007">
    <property type="protein sequence ID" value="SKA85666.1"/>
    <property type="molecule type" value="Genomic_DNA"/>
</dbReference>
<reference evidence="2 3" key="1">
    <citation type="submission" date="2017-02" db="EMBL/GenBank/DDBJ databases">
        <authorList>
            <person name="Peterson S.W."/>
        </authorList>
    </citation>
    <scope>NUCLEOTIDE SEQUENCE [LARGE SCALE GENOMIC DNA]</scope>
    <source>
        <strain evidence="2 3">ATCC 27749</strain>
    </source>
</reference>
<protein>
    <submittedName>
        <fullName evidence="2">Uncharacterized protein</fullName>
    </submittedName>
</protein>
<evidence type="ECO:0000256" key="1">
    <source>
        <dbReference type="SAM" id="Phobius"/>
    </source>
</evidence>
<organism evidence="2 3">
    <name type="scientific">Gemmiger formicilis</name>
    <dbReference type="NCBI Taxonomy" id="745368"/>
    <lineage>
        <taxon>Bacteria</taxon>
        <taxon>Bacillati</taxon>
        <taxon>Bacillota</taxon>
        <taxon>Clostridia</taxon>
        <taxon>Eubacteriales</taxon>
        <taxon>Gemmiger</taxon>
    </lineage>
</organism>
<sequence>MRKPLLKARQLLLLAYLLAAVLWVVRCLVGCGVMLNYKLQGKMPQTHVDAAELVTESFAPYSSNEWWTPPDDDPAWYLSTDSDPHIYWQGQGYIETVVLDAVHRLPPGGVALYYVKPGQTDYTEAQKVYAKVTAPGVYTFDLGGQWVTGLRIDPDSVGGVPTLFTGIELNPPRPWYTRFVPTAGWWLVLAFVPAVAAAMASAVCSFFIKKEP</sequence>
<keyword evidence="1" id="KW-0812">Transmembrane</keyword>
<keyword evidence="1" id="KW-0472">Membrane</keyword>
<dbReference type="GeneID" id="93338000"/>
<feature type="transmembrane region" description="Helical" evidence="1">
    <location>
        <begin position="183"/>
        <end position="208"/>
    </location>
</feature>
<proteinExistence type="predicted"/>
<dbReference type="STRING" id="745368.SAMN02745178_01535"/>
<keyword evidence="3" id="KW-1185">Reference proteome</keyword>
<accession>A0A1T4X7X1</accession>
<dbReference type="RefSeq" id="WP_078784466.1">
    <property type="nucleotide sequence ID" value="NZ_FUYF01000007.1"/>
</dbReference>
<dbReference type="AlphaFoldDB" id="A0A1T4X7X1"/>
<keyword evidence="1" id="KW-1133">Transmembrane helix</keyword>
<dbReference type="Proteomes" id="UP000190286">
    <property type="component" value="Unassembled WGS sequence"/>
</dbReference>